<sequence>MTHQLHAVVSGRVQGVWYRASTQQKAQSLELVGWVRNLSDGRVELVAQGSKENLEALLQWCYQGPELAEVSGIDFQWESAESRLLEFETRATK</sequence>
<evidence type="ECO:0000256" key="2">
    <source>
        <dbReference type="ARBA" id="ARBA00012150"/>
    </source>
</evidence>
<evidence type="ECO:0000256" key="4">
    <source>
        <dbReference type="ARBA" id="ARBA00047645"/>
    </source>
</evidence>
<evidence type="ECO:0000256" key="3">
    <source>
        <dbReference type="ARBA" id="ARBA00015991"/>
    </source>
</evidence>
<dbReference type="EMBL" id="CP133548">
    <property type="protein sequence ID" value="WMS88502.1"/>
    <property type="molecule type" value="Genomic_DNA"/>
</dbReference>
<dbReference type="PRINTS" id="PR00112">
    <property type="entry name" value="ACYLPHPHTASE"/>
</dbReference>
<comment type="catalytic activity">
    <reaction evidence="4 5">
        <text>an acyl phosphate + H2O = a carboxylate + phosphate + H(+)</text>
        <dbReference type="Rhea" id="RHEA:14965"/>
        <dbReference type="ChEBI" id="CHEBI:15377"/>
        <dbReference type="ChEBI" id="CHEBI:15378"/>
        <dbReference type="ChEBI" id="CHEBI:29067"/>
        <dbReference type="ChEBI" id="CHEBI:43474"/>
        <dbReference type="ChEBI" id="CHEBI:59918"/>
        <dbReference type="EC" id="3.6.1.7"/>
    </reaction>
</comment>
<reference evidence="8 9" key="1">
    <citation type="submission" date="2023-08" db="EMBL/GenBank/DDBJ databases">
        <title>Pleionea litopenaei sp. nov., isolated from stomach of juvenile Litopenaeus vannamei.</title>
        <authorList>
            <person name="Rho A.M."/>
            <person name="Hwang C.Y."/>
        </authorList>
    </citation>
    <scope>NUCLEOTIDE SEQUENCE [LARGE SCALE GENOMIC DNA]</scope>
    <source>
        <strain evidence="8 9">HL-JVS1</strain>
    </source>
</reference>
<dbReference type="RefSeq" id="WP_309203716.1">
    <property type="nucleotide sequence ID" value="NZ_CP133548.1"/>
</dbReference>
<name>A0AA51RVS1_9GAMM</name>
<dbReference type="SUPFAM" id="SSF54975">
    <property type="entry name" value="Acylphosphatase/BLUF domain-like"/>
    <property type="match status" value="1"/>
</dbReference>
<evidence type="ECO:0000256" key="5">
    <source>
        <dbReference type="PROSITE-ProRule" id="PRU00520"/>
    </source>
</evidence>
<dbReference type="EC" id="3.6.1.7" evidence="2 5"/>
<proteinExistence type="inferred from homology"/>
<dbReference type="GO" id="GO:0003998">
    <property type="term" value="F:acylphosphatase activity"/>
    <property type="evidence" value="ECO:0007669"/>
    <property type="project" value="UniProtKB-EC"/>
</dbReference>
<keyword evidence="5" id="KW-0378">Hydrolase</keyword>
<feature type="domain" description="Acylphosphatase-like" evidence="7">
    <location>
        <begin position="4"/>
        <end position="91"/>
    </location>
</feature>
<dbReference type="PROSITE" id="PS51160">
    <property type="entry name" value="ACYLPHOSPHATASE_3"/>
    <property type="match status" value="1"/>
</dbReference>
<dbReference type="PROSITE" id="PS00151">
    <property type="entry name" value="ACYLPHOSPHATASE_2"/>
    <property type="match status" value="1"/>
</dbReference>
<protein>
    <recommendedName>
        <fullName evidence="3 5">acylphosphatase</fullName>
        <ecNumber evidence="2 5">3.6.1.7</ecNumber>
    </recommendedName>
</protein>
<keyword evidence="9" id="KW-1185">Reference proteome</keyword>
<evidence type="ECO:0000256" key="1">
    <source>
        <dbReference type="ARBA" id="ARBA00005614"/>
    </source>
</evidence>
<accession>A0AA51RVS1</accession>
<dbReference type="AlphaFoldDB" id="A0AA51RVS1"/>
<dbReference type="InterPro" id="IPR036046">
    <property type="entry name" value="Acylphosphatase-like_dom_sf"/>
</dbReference>
<dbReference type="InterPro" id="IPR020456">
    <property type="entry name" value="Acylphosphatase"/>
</dbReference>
<organism evidence="8 9">
    <name type="scientific">Pleionea litopenaei</name>
    <dbReference type="NCBI Taxonomy" id="3070815"/>
    <lineage>
        <taxon>Bacteria</taxon>
        <taxon>Pseudomonadati</taxon>
        <taxon>Pseudomonadota</taxon>
        <taxon>Gammaproteobacteria</taxon>
        <taxon>Oceanospirillales</taxon>
        <taxon>Pleioneaceae</taxon>
        <taxon>Pleionea</taxon>
    </lineage>
</organism>
<dbReference type="KEGG" id="plei:Q9312_06190"/>
<dbReference type="InterPro" id="IPR001792">
    <property type="entry name" value="Acylphosphatase-like_dom"/>
</dbReference>
<dbReference type="PANTHER" id="PTHR47268:SF4">
    <property type="entry name" value="ACYLPHOSPHATASE"/>
    <property type="match status" value="1"/>
</dbReference>
<dbReference type="Pfam" id="PF00708">
    <property type="entry name" value="Acylphosphatase"/>
    <property type="match status" value="1"/>
</dbReference>
<dbReference type="Gene3D" id="3.30.70.100">
    <property type="match status" value="1"/>
</dbReference>
<gene>
    <name evidence="8" type="ORF">Q9312_06190</name>
</gene>
<dbReference type="InterPro" id="IPR017968">
    <property type="entry name" value="Acylphosphatase_CS"/>
</dbReference>
<feature type="active site" evidence="5">
    <location>
        <position position="19"/>
    </location>
</feature>
<feature type="active site" evidence="5">
    <location>
        <position position="37"/>
    </location>
</feature>
<evidence type="ECO:0000256" key="6">
    <source>
        <dbReference type="RuleBase" id="RU004168"/>
    </source>
</evidence>
<evidence type="ECO:0000259" key="7">
    <source>
        <dbReference type="PROSITE" id="PS51160"/>
    </source>
</evidence>
<evidence type="ECO:0000313" key="8">
    <source>
        <dbReference type="EMBL" id="WMS88502.1"/>
    </source>
</evidence>
<dbReference type="Proteomes" id="UP001239782">
    <property type="component" value="Chromosome"/>
</dbReference>
<dbReference type="PANTHER" id="PTHR47268">
    <property type="entry name" value="ACYLPHOSPHATASE"/>
    <property type="match status" value="1"/>
</dbReference>
<comment type="similarity">
    <text evidence="1 6">Belongs to the acylphosphatase family.</text>
</comment>
<evidence type="ECO:0000313" key="9">
    <source>
        <dbReference type="Proteomes" id="UP001239782"/>
    </source>
</evidence>